<dbReference type="EMBL" id="LT670818">
    <property type="protein sequence ID" value="SHG19686.1"/>
    <property type="molecule type" value="Genomic_DNA"/>
</dbReference>
<dbReference type="PANTHER" id="PTHR34309:SF1">
    <property type="entry name" value="PROTEIN GLCG"/>
    <property type="match status" value="1"/>
</dbReference>
<dbReference type="InterPro" id="IPR052517">
    <property type="entry name" value="GlcG_carb_metab_protein"/>
</dbReference>
<gene>
    <name evidence="1" type="ORF">SAMN05444169_1063</name>
</gene>
<evidence type="ECO:0000313" key="1">
    <source>
        <dbReference type="EMBL" id="SHG19686.1"/>
    </source>
</evidence>
<accession>A0A1M5HUK8</accession>
<dbReference type="RefSeq" id="WP_172899818.1">
    <property type="nucleotide sequence ID" value="NZ_LT670818.1"/>
</dbReference>
<dbReference type="AlphaFoldDB" id="A0A1M5HUK8"/>
<sequence length="138" mass="14058">MRPKFSLSFEDAQTVAAACLEAARQQEVEVSVAVVDDSGALLGFSRMDGARAYTVELASQKARTSASVGVPTGVIEAMSRERPRQSGGSNAGRGGVPVHYKGQCAGAVGVSGAKPEIDEMIAQAGLAVLTAAWACGSS</sequence>
<evidence type="ECO:0000313" key="2">
    <source>
        <dbReference type="Proteomes" id="UP000190675"/>
    </source>
</evidence>
<protein>
    <submittedName>
        <fullName evidence="1">Uncharacterized conserved protein GlcG, DUF336 family</fullName>
    </submittedName>
</protein>
<dbReference type="InterPro" id="IPR005624">
    <property type="entry name" value="PduO/GlcC-like"/>
</dbReference>
<reference evidence="1 2" key="1">
    <citation type="submission" date="2016-11" db="EMBL/GenBank/DDBJ databases">
        <authorList>
            <person name="Jaros S."/>
            <person name="Januszkiewicz K."/>
            <person name="Wedrychowicz H."/>
        </authorList>
    </citation>
    <scope>NUCLEOTIDE SEQUENCE [LARGE SCALE GENOMIC DNA]</scope>
    <source>
        <strain evidence="1 2">GAS242</strain>
    </source>
</reference>
<proteinExistence type="predicted"/>
<dbReference type="InterPro" id="IPR038084">
    <property type="entry name" value="PduO/GlcC-like_sf"/>
</dbReference>
<dbReference type="Gene3D" id="3.30.450.150">
    <property type="entry name" value="Haem-degrading domain"/>
    <property type="match status" value="1"/>
</dbReference>
<dbReference type="SUPFAM" id="SSF143744">
    <property type="entry name" value="GlcG-like"/>
    <property type="match status" value="1"/>
</dbReference>
<name>A0A1M5HUK8_9BRAD</name>
<dbReference type="Pfam" id="PF03928">
    <property type="entry name" value="HbpS-like"/>
    <property type="match status" value="1"/>
</dbReference>
<dbReference type="Proteomes" id="UP000190675">
    <property type="component" value="Chromosome I"/>
</dbReference>
<organism evidence="1 2">
    <name type="scientific">Bradyrhizobium erythrophlei</name>
    <dbReference type="NCBI Taxonomy" id="1437360"/>
    <lineage>
        <taxon>Bacteria</taxon>
        <taxon>Pseudomonadati</taxon>
        <taxon>Pseudomonadota</taxon>
        <taxon>Alphaproteobacteria</taxon>
        <taxon>Hyphomicrobiales</taxon>
        <taxon>Nitrobacteraceae</taxon>
        <taxon>Bradyrhizobium</taxon>
    </lineage>
</organism>
<dbReference type="PANTHER" id="PTHR34309">
    <property type="entry name" value="SLR1406 PROTEIN"/>
    <property type="match status" value="1"/>
</dbReference>